<dbReference type="GO" id="GO:0004519">
    <property type="term" value="F:endonuclease activity"/>
    <property type="evidence" value="ECO:0007669"/>
    <property type="project" value="InterPro"/>
</dbReference>
<dbReference type="Proteomes" id="UP000474061">
    <property type="component" value="Unassembled WGS sequence"/>
</dbReference>
<evidence type="ECO:0000313" key="3">
    <source>
        <dbReference type="Proteomes" id="UP000474061"/>
    </source>
</evidence>
<feature type="domain" description="Terminase large subunit GpA endonuclease" evidence="1">
    <location>
        <begin position="1"/>
        <end position="74"/>
    </location>
</feature>
<gene>
    <name evidence="2" type="ORF">FG476_00080</name>
</gene>
<dbReference type="RefSeq" id="WP_181008222.1">
    <property type="nucleotide sequence ID" value="NZ_VDCJ01000022.1"/>
</dbReference>
<organism evidence="2 3">
    <name type="scientific">Xylella fastidiosa subsp. multiplex</name>
    <dbReference type="NCBI Taxonomy" id="644357"/>
    <lineage>
        <taxon>Bacteria</taxon>
        <taxon>Pseudomonadati</taxon>
        <taxon>Pseudomonadota</taxon>
        <taxon>Gammaproteobacteria</taxon>
        <taxon>Lysobacterales</taxon>
        <taxon>Lysobacteraceae</taxon>
        <taxon>Xylella</taxon>
    </lineage>
</organism>
<comment type="caution">
    <text evidence="2">The sequence shown here is derived from an EMBL/GenBank/DDBJ whole genome shotgun (WGS) entry which is preliminary data.</text>
</comment>
<sequence>EIVAWGIDEESRSIHTAVLYGEPLLGEVWEALDRYLSPTWQHESGIRLSIQAACLYTGGTCGYTQAAYQYLRTRTD</sequence>
<proteinExistence type="predicted"/>
<dbReference type="EMBL" id="VDCJ01000022">
    <property type="protein sequence ID" value="MRU22565.1"/>
    <property type="molecule type" value="Genomic_DNA"/>
</dbReference>
<reference evidence="2" key="2">
    <citation type="journal article" date="2020" name="Appl. Environ. Microbiol.">
        <title>Multiple intercontinental introductions associated with the emergence of a plant pathogen in Europe.</title>
        <authorList>
            <person name="Landa B.B."/>
            <person name="Castillo A.I."/>
            <person name="Giampetruzzi A."/>
            <person name="Kahn A."/>
            <person name="Roman-Ecija M."/>
            <person name="Velasco-Amo M.P."/>
            <person name="Navas-Cortes J.A."/>
            <person name="Marco-Noales E."/>
            <person name="Barbe S."/>
            <person name="Moralejo E."/>
            <person name="Coletta-Filho H.D."/>
            <person name="Saldarelli P."/>
            <person name="Saponari M."/>
            <person name="Almeida R.P.P."/>
        </authorList>
    </citation>
    <scope>NUCLEOTIDE SEQUENCE</scope>
    <source>
        <strain evidence="2">XYL1981</strain>
    </source>
</reference>
<dbReference type="InterPro" id="IPR046454">
    <property type="entry name" value="GpA_endonuclease"/>
</dbReference>
<accession>A0A9Q4MDI5</accession>
<evidence type="ECO:0000259" key="1">
    <source>
        <dbReference type="Pfam" id="PF20454"/>
    </source>
</evidence>
<dbReference type="AlphaFoldDB" id="A0A9Q4MDI5"/>
<reference evidence="2" key="1">
    <citation type="submission" date="2019-05" db="EMBL/GenBank/DDBJ databases">
        <authorList>
            <person name="Castillo A."/>
            <person name="Giampetruzzi A."/>
            <person name="Landa B."/>
            <person name="Saponari M."/>
            <person name="Almeida R.P.P."/>
            <person name="Moralejo E."/>
            <person name="Marco-Noales E."/>
            <person name="Velasco-Amo M.P."/>
            <person name="Roman-Ecija M."/>
            <person name="Navarro I."/>
            <person name="Monterde A."/>
            <person name="Barbe S."/>
        </authorList>
    </citation>
    <scope>NUCLEOTIDE SEQUENCE</scope>
    <source>
        <strain evidence="2">XYL1981</strain>
    </source>
</reference>
<evidence type="ECO:0000313" key="2">
    <source>
        <dbReference type="EMBL" id="MRU22565.1"/>
    </source>
</evidence>
<name>A0A9Q4MDI5_XYLFS</name>
<protein>
    <submittedName>
        <fullName evidence="2">Phage terminase large subunit family protein</fullName>
    </submittedName>
</protein>
<feature type="non-terminal residue" evidence="2">
    <location>
        <position position="76"/>
    </location>
</feature>
<dbReference type="Pfam" id="PF20454">
    <property type="entry name" value="GpA_nuclease"/>
    <property type="match status" value="1"/>
</dbReference>
<feature type="non-terminal residue" evidence="2">
    <location>
        <position position="1"/>
    </location>
</feature>